<name>A0A1V6U5K9_PENNA</name>
<comment type="caution">
    <text evidence="1">The sequence shown here is derived from an EMBL/GenBank/DDBJ whole genome shotgun (WGS) entry which is preliminary data.</text>
</comment>
<reference evidence="2" key="1">
    <citation type="journal article" date="2017" name="Nat. Microbiol.">
        <title>Global analysis of biosynthetic gene clusters reveals vast potential of secondary metabolite production in Penicillium species.</title>
        <authorList>
            <person name="Nielsen J.C."/>
            <person name="Grijseels S."/>
            <person name="Prigent S."/>
            <person name="Ji B."/>
            <person name="Dainat J."/>
            <person name="Nielsen K.F."/>
            <person name="Frisvad J.C."/>
            <person name="Workman M."/>
            <person name="Nielsen J."/>
        </authorList>
    </citation>
    <scope>NUCLEOTIDE SEQUENCE [LARGE SCALE GENOMIC DNA]</scope>
    <source>
        <strain evidence="2">IBT 13039</strain>
    </source>
</reference>
<proteinExistence type="predicted"/>
<protein>
    <submittedName>
        <fullName evidence="1">Uncharacterized protein</fullName>
    </submittedName>
</protein>
<organism evidence="1 2">
    <name type="scientific">Penicillium nalgiovense</name>
    <dbReference type="NCBI Taxonomy" id="60175"/>
    <lineage>
        <taxon>Eukaryota</taxon>
        <taxon>Fungi</taxon>
        <taxon>Dikarya</taxon>
        <taxon>Ascomycota</taxon>
        <taxon>Pezizomycotina</taxon>
        <taxon>Eurotiomycetes</taxon>
        <taxon>Eurotiomycetidae</taxon>
        <taxon>Eurotiales</taxon>
        <taxon>Aspergillaceae</taxon>
        <taxon>Penicillium</taxon>
    </lineage>
</organism>
<evidence type="ECO:0000313" key="1">
    <source>
        <dbReference type="EMBL" id="OQE33776.1"/>
    </source>
</evidence>
<feature type="non-terminal residue" evidence="1">
    <location>
        <position position="1"/>
    </location>
</feature>
<evidence type="ECO:0000313" key="2">
    <source>
        <dbReference type="Proteomes" id="UP000191691"/>
    </source>
</evidence>
<accession>A0A1V6U5K9</accession>
<feature type="non-terminal residue" evidence="1">
    <location>
        <position position="58"/>
    </location>
</feature>
<gene>
    <name evidence="1" type="ORF">PENNAL_c0868G03109</name>
</gene>
<dbReference type="Proteomes" id="UP000191691">
    <property type="component" value="Unassembled WGS sequence"/>
</dbReference>
<dbReference type="EMBL" id="MOOB01000868">
    <property type="protein sequence ID" value="OQE33776.1"/>
    <property type="molecule type" value="Genomic_DNA"/>
</dbReference>
<sequence length="58" mass="6591">PSRDFSSVPRSTHWYYHRKRCASRQRLYPVFSGSATSGGWATAVRDGSQADFLRQADL</sequence>
<keyword evidence="2" id="KW-1185">Reference proteome</keyword>
<dbReference type="AlphaFoldDB" id="A0A1V6U5K9"/>